<name>A0A7X1ZDH0_9PROT</name>
<comment type="caution">
    <text evidence="2">The sequence shown here is derived from an EMBL/GenBank/DDBJ whole genome shotgun (WGS) entry which is preliminary data.</text>
</comment>
<dbReference type="Proteomes" id="UP000434582">
    <property type="component" value="Unassembled WGS sequence"/>
</dbReference>
<gene>
    <name evidence="2" type="ORF">GHC57_03215</name>
</gene>
<dbReference type="EMBL" id="WIVE01000005">
    <property type="protein sequence ID" value="MQX35521.1"/>
    <property type="molecule type" value="Genomic_DNA"/>
</dbReference>
<evidence type="ECO:0000313" key="2">
    <source>
        <dbReference type="EMBL" id="MQX35521.1"/>
    </source>
</evidence>
<protein>
    <submittedName>
        <fullName evidence="2">Uncharacterized protein</fullName>
    </submittedName>
</protein>
<evidence type="ECO:0000256" key="1">
    <source>
        <dbReference type="SAM" id="Phobius"/>
    </source>
</evidence>
<feature type="transmembrane region" description="Helical" evidence="1">
    <location>
        <begin position="41"/>
        <end position="61"/>
    </location>
</feature>
<sequence>MNRFAITPQELLTAAAVFAAVMIGFVVLSQETGWPNAASGWPLALIVAAVLAAASPALRVLGELQASRASVTLPGGIAFDFSGTVVETRPDPVPPNIVDPGLMLQDTSQEELDRAAARLAEATFVVADLEDGRAWYRSRLFALAGTAHVLGAPKAIVLLGTLGGEPRQPGGWIAPGDLVTALRRSDARYDALWTHARAYLSQVQTPQPAGQAPYPRLMEYQSHHMQIGDRVMMRILVNQMQMPDAGAGFSLIEDVEAPDWIDLRQAEALMAPWLVRKQIDLETDTRAQAAALATIEQPYVLAMRDGRYAGMIDVAGAQRRMLKALVTAAEG</sequence>
<dbReference type="RefSeq" id="WP_153341102.1">
    <property type="nucleotide sequence ID" value="NZ_WIVE01000005.1"/>
</dbReference>
<dbReference type="AlphaFoldDB" id="A0A7X1ZDH0"/>
<evidence type="ECO:0000313" key="3">
    <source>
        <dbReference type="Proteomes" id="UP000434582"/>
    </source>
</evidence>
<feature type="transmembrane region" description="Helical" evidence="1">
    <location>
        <begin position="12"/>
        <end position="29"/>
    </location>
</feature>
<keyword evidence="3" id="KW-1185">Reference proteome</keyword>
<organism evidence="2 3">
    <name type="scientific">Roseospira navarrensis</name>
    <dbReference type="NCBI Taxonomy" id="140058"/>
    <lineage>
        <taxon>Bacteria</taxon>
        <taxon>Pseudomonadati</taxon>
        <taxon>Pseudomonadota</taxon>
        <taxon>Alphaproteobacteria</taxon>
        <taxon>Rhodospirillales</taxon>
        <taxon>Rhodospirillaceae</taxon>
        <taxon>Roseospira</taxon>
    </lineage>
</organism>
<keyword evidence="1" id="KW-0472">Membrane</keyword>
<keyword evidence="1" id="KW-0812">Transmembrane</keyword>
<reference evidence="2 3" key="1">
    <citation type="submission" date="2019-10" db="EMBL/GenBank/DDBJ databases">
        <title>Draft whole-genome sequence of the purple nonsulfur photosynthetic bacterium Roseospira navarrensis DSM 15114.</title>
        <authorList>
            <person name="Kyndt J.A."/>
            <person name="Meyer T.E."/>
        </authorList>
    </citation>
    <scope>NUCLEOTIDE SEQUENCE [LARGE SCALE GENOMIC DNA]</scope>
    <source>
        <strain evidence="2 3">DSM 15114</strain>
    </source>
</reference>
<proteinExistence type="predicted"/>
<accession>A0A7X1ZDH0</accession>
<keyword evidence="1" id="KW-1133">Transmembrane helix</keyword>